<reference evidence="1 2" key="1">
    <citation type="submission" date="2016-06" db="EMBL/GenBank/DDBJ databases">
        <title>Acetobacter pasteurianus NBRC 3278 whole genome sequencing project.</title>
        <authorList>
            <person name="Matsutani M."/>
            <person name="Shiwa Y."/>
            <person name="Okamoto-Kainuma A."/>
            <person name="Ishikawa M."/>
            <person name="Koizumi Y."/>
            <person name="Yoshikawa H."/>
            <person name="Yakushi T."/>
            <person name="Matsushita K."/>
        </authorList>
    </citation>
    <scope>NUCLEOTIDE SEQUENCE [LARGE SCALE GENOMIC DNA]</scope>
    <source>
        <strain evidence="1 2">NBRC 3278</strain>
    </source>
</reference>
<evidence type="ECO:0000313" key="2">
    <source>
        <dbReference type="Proteomes" id="UP000287385"/>
    </source>
</evidence>
<organism evidence="1 2">
    <name type="scientific">Acetobacter pasteurianus NBRC 3278</name>
    <dbReference type="NCBI Taxonomy" id="1226660"/>
    <lineage>
        <taxon>Bacteria</taxon>
        <taxon>Pseudomonadati</taxon>
        <taxon>Pseudomonadota</taxon>
        <taxon>Alphaproteobacteria</taxon>
        <taxon>Acetobacterales</taxon>
        <taxon>Acetobacteraceae</taxon>
        <taxon>Acetobacter</taxon>
    </lineage>
</organism>
<protein>
    <submittedName>
        <fullName evidence="1">Uncharacterized protein</fullName>
    </submittedName>
</protein>
<proteinExistence type="predicted"/>
<dbReference type="RefSeq" id="WP_124297519.1">
    <property type="nucleotide sequence ID" value="NZ_BDEV01000112.1"/>
</dbReference>
<gene>
    <name evidence="1" type="ORF">NBRC3278_2652</name>
</gene>
<name>A0A401X7C7_ACEPA</name>
<sequence length="114" mass="12873">MQHAISRLSALAGRQEGRDLSFMVISHIVSETGMEFLPDEIVLIIGELVRRKILKPKPWISQDSSEEIYLEQGQSYNSLIDVLSGKECAVNPETGLFIRSEDIFLTFEVCSKDQ</sequence>
<comment type="caution">
    <text evidence="1">The sequence shown here is derived from an EMBL/GenBank/DDBJ whole genome shotgun (WGS) entry which is preliminary data.</text>
</comment>
<dbReference type="EMBL" id="BDEV01000112">
    <property type="protein sequence ID" value="GCD63559.1"/>
    <property type="molecule type" value="Genomic_DNA"/>
</dbReference>
<keyword evidence="2" id="KW-1185">Reference proteome</keyword>
<accession>A0A401X7C7</accession>
<evidence type="ECO:0000313" key="1">
    <source>
        <dbReference type="EMBL" id="GCD63559.1"/>
    </source>
</evidence>
<dbReference type="Proteomes" id="UP000287385">
    <property type="component" value="Unassembled WGS sequence"/>
</dbReference>
<dbReference type="AlphaFoldDB" id="A0A401X7C7"/>